<dbReference type="Proteomes" id="UP001604336">
    <property type="component" value="Unassembled WGS sequence"/>
</dbReference>
<dbReference type="EMBL" id="JBFOLK010000006">
    <property type="protein sequence ID" value="KAL2506788.1"/>
    <property type="molecule type" value="Genomic_DNA"/>
</dbReference>
<name>A0ABD1T279_9LAMI</name>
<evidence type="ECO:0000313" key="1">
    <source>
        <dbReference type="EMBL" id="KAL2506788.1"/>
    </source>
</evidence>
<dbReference type="AlphaFoldDB" id="A0ABD1T279"/>
<keyword evidence="2" id="KW-1185">Reference proteome</keyword>
<organism evidence="1 2">
    <name type="scientific">Abeliophyllum distichum</name>
    <dbReference type="NCBI Taxonomy" id="126358"/>
    <lineage>
        <taxon>Eukaryota</taxon>
        <taxon>Viridiplantae</taxon>
        <taxon>Streptophyta</taxon>
        <taxon>Embryophyta</taxon>
        <taxon>Tracheophyta</taxon>
        <taxon>Spermatophyta</taxon>
        <taxon>Magnoliopsida</taxon>
        <taxon>eudicotyledons</taxon>
        <taxon>Gunneridae</taxon>
        <taxon>Pentapetalae</taxon>
        <taxon>asterids</taxon>
        <taxon>lamiids</taxon>
        <taxon>Lamiales</taxon>
        <taxon>Oleaceae</taxon>
        <taxon>Forsythieae</taxon>
        <taxon>Abeliophyllum</taxon>
    </lineage>
</organism>
<protein>
    <submittedName>
        <fullName evidence="1">Uncharacterized protein</fullName>
    </submittedName>
</protein>
<comment type="caution">
    <text evidence="1">The sequence shown here is derived from an EMBL/GenBank/DDBJ whole genome shotgun (WGS) entry which is preliminary data.</text>
</comment>
<accession>A0ABD1T279</accession>
<sequence>MSPCYPSSIEVPEEQRTRLRSIIDSYFDLQSDRLSDEYRTVCLAVDRLDKLVELRETQQTQVASSGTSLDELAIVKEVLGERRGHIRGVGRVLKGHLFLTRFDRCIEGPTKELSISSL</sequence>
<reference evidence="2" key="1">
    <citation type="submission" date="2024-07" db="EMBL/GenBank/DDBJ databases">
        <title>Two chromosome-level genome assemblies of Korean endemic species Abeliophyllum distichum and Forsythia ovata (Oleaceae).</title>
        <authorList>
            <person name="Jang H."/>
        </authorList>
    </citation>
    <scope>NUCLEOTIDE SEQUENCE [LARGE SCALE GENOMIC DNA]</scope>
</reference>
<proteinExistence type="predicted"/>
<evidence type="ECO:0000313" key="2">
    <source>
        <dbReference type="Proteomes" id="UP001604336"/>
    </source>
</evidence>
<gene>
    <name evidence="1" type="ORF">Adt_22409</name>
</gene>